<dbReference type="RefSeq" id="WP_150496211.1">
    <property type="nucleotide sequence ID" value="NZ_BMFA01000006.1"/>
</dbReference>
<dbReference type="InterPro" id="IPR021354">
    <property type="entry name" value="DUF2975"/>
</dbReference>
<keyword evidence="1" id="KW-1133">Transmembrane helix</keyword>
<dbReference type="Proteomes" id="UP000605148">
    <property type="component" value="Unassembled WGS sequence"/>
</dbReference>
<evidence type="ECO:0000313" key="3">
    <source>
        <dbReference type="Proteomes" id="UP000605148"/>
    </source>
</evidence>
<proteinExistence type="predicted"/>
<feature type="transmembrane region" description="Helical" evidence="1">
    <location>
        <begin position="79"/>
        <end position="99"/>
    </location>
</feature>
<comment type="caution">
    <text evidence="2">The sequence shown here is derived from an EMBL/GenBank/DDBJ whole genome shotgun (WGS) entry which is preliminary data.</text>
</comment>
<dbReference type="EMBL" id="BMFA01000006">
    <property type="protein sequence ID" value="GGB50397.1"/>
    <property type="molecule type" value="Genomic_DNA"/>
</dbReference>
<gene>
    <name evidence="2" type="ORF">GCM10011316_23170</name>
</gene>
<feature type="transmembrane region" description="Helical" evidence="1">
    <location>
        <begin position="24"/>
        <end position="49"/>
    </location>
</feature>
<keyword evidence="3" id="KW-1185">Reference proteome</keyword>
<dbReference type="OrthoDB" id="7849390at2"/>
<name>A0A916TKZ6_9HYPH</name>
<reference evidence="2" key="1">
    <citation type="journal article" date="2014" name="Int. J. Syst. Evol. Microbiol.">
        <title>Complete genome sequence of Corynebacterium casei LMG S-19264T (=DSM 44701T), isolated from a smear-ripened cheese.</title>
        <authorList>
            <consortium name="US DOE Joint Genome Institute (JGI-PGF)"/>
            <person name="Walter F."/>
            <person name="Albersmeier A."/>
            <person name="Kalinowski J."/>
            <person name="Ruckert C."/>
        </authorList>
    </citation>
    <scope>NUCLEOTIDE SEQUENCE</scope>
    <source>
        <strain evidence="2">CGMCC 1.12426</strain>
    </source>
</reference>
<feature type="transmembrane region" description="Helical" evidence="1">
    <location>
        <begin position="153"/>
        <end position="179"/>
    </location>
</feature>
<reference evidence="2" key="2">
    <citation type="submission" date="2020-09" db="EMBL/GenBank/DDBJ databases">
        <authorList>
            <person name="Sun Q."/>
            <person name="Zhou Y."/>
        </authorList>
    </citation>
    <scope>NUCLEOTIDE SEQUENCE</scope>
    <source>
        <strain evidence="2">CGMCC 1.12426</strain>
    </source>
</reference>
<evidence type="ECO:0008006" key="4">
    <source>
        <dbReference type="Google" id="ProtNLM"/>
    </source>
</evidence>
<protein>
    <recommendedName>
        <fullName evidence="4">DUF2975 domain-containing protein</fullName>
    </recommendedName>
</protein>
<evidence type="ECO:0000256" key="1">
    <source>
        <dbReference type="SAM" id="Phobius"/>
    </source>
</evidence>
<dbReference type="AlphaFoldDB" id="A0A916TKZ6"/>
<evidence type="ECO:0000313" key="2">
    <source>
        <dbReference type="EMBL" id="GGB50397.1"/>
    </source>
</evidence>
<keyword evidence="1" id="KW-0472">Membrane</keyword>
<organism evidence="2 3">
    <name type="scientific">Roseibium aquae</name>
    <dbReference type="NCBI Taxonomy" id="1323746"/>
    <lineage>
        <taxon>Bacteria</taxon>
        <taxon>Pseudomonadati</taxon>
        <taxon>Pseudomonadota</taxon>
        <taxon>Alphaproteobacteria</taxon>
        <taxon>Hyphomicrobiales</taxon>
        <taxon>Stappiaceae</taxon>
        <taxon>Roseibium</taxon>
    </lineage>
</organism>
<sequence>MLDTNPNIPDWAVRARRIQVASRLLKWICTLGTVAFGVLSAGIVAALLVPSFDHFAADTSVSFEDWERPFAEIPLAQRIGLAIFLLPGAASLIAAAWAFRTLFARFEQGRFFDPATAVWLMAAGAALLVHGLHDLVSDPVRSALASWDQEEGMFLFYIDGGELFFLIFGALVLVFGWILREAASIEEENKSFV</sequence>
<accession>A0A916TKZ6</accession>
<feature type="transmembrane region" description="Helical" evidence="1">
    <location>
        <begin position="111"/>
        <end position="133"/>
    </location>
</feature>
<keyword evidence="1" id="KW-0812">Transmembrane</keyword>
<dbReference type="Pfam" id="PF11188">
    <property type="entry name" value="DUF2975"/>
    <property type="match status" value="1"/>
</dbReference>